<dbReference type="GO" id="GO:0051119">
    <property type="term" value="F:sugar transmembrane transporter activity"/>
    <property type="evidence" value="ECO:0007669"/>
    <property type="project" value="InterPro"/>
</dbReference>
<dbReference type="PANTHER" id="PTHR10791">
    <property type="entry name" value="RAG1-ACTIVATING PROTEIN 1"/>
    <property type="match status" value="1"/>
</dbReference>
<proteinExistence type="predicted"/>
<reference evidence="2 3" key="1">
    <citation type="journal article" date="2020" name="Mol. Biol. Evol.">
        <title>Distinct Expression and Methylation Patterns for Genes with Different Fates following a Single Whole-Genome Duplication in Flowering Plants.</title>
        <authorList>
            <person name="Shi T."/>
            <person name="Rahmani R.S."/>
            <person name="Gugger P.F."/>
            <person name="Wang M."/>
            <person name="Li H."/>
            <person name="Zhang Y."/>
            <person name="Li Z."/>
            <person name="Wang Q."/>
            <person name="Van de Peer Y."/>
            <person name="Marchal K."/>
            <person name="Chen J."/>
        </authorList>
    </citation>
    <scope>NUCLEOTIDE SEQUENCE [LARGE SCALE GENOMIC DNA]</scope>
    <source>
        <tissue evidence="2">Leaf</tissue>
    </source>
</reference>
<comment type="caution">
    <text evidence="2">The sequence shown here is derived from an EMBL/GenBank/DDBJ whole genome shotgun (WGS) entry which is preliminary data.</text>
</comment>
<feature type="transmembrane region" description="Helical" evidence="1">
    <location>
        <begin position="72"/>
        <end position="91"/>
    </location>
</feature>
<organism evidence="2 3">
    <name type="scientific">Nelumbo nucifera</name>
    <name type="common">Sacred lotus</name>
    <dbReference type="NCBI Taxonomy" id="4432"/>
    <lineage>
        <taxon>Eukaryota</taxon>
        <taxon>Viridiplantae</taxon>
        <taxon>Streptophyta</taxon>
        <taxon>Embryophyta</taxon>
        <taxon>Tracheophyta</taxon>
        <taxon>Spermatophyta</taxon>
        <taxon>Magnoliopsida</taxon>
        <taxon>Proteales</taxon>
        <taxon>Nelumbonaceae</taxon>
        <taxon>Nelumbo</taxon>
    </lineage>
</organism>
<evidence type="ECO:0000313" key="2">
    <source>
        <dbReference type="EMBL" id="DAD39913.1"/>
    </source>
</evidence>
<keyword evidence="3" id="KW-1185">Reference proteome</keyword>
<dbReference type="AlphaFoldDB" id="A0A822Z5R3"/>
<dbReference type="InterPro" id="IPR047664">
    <property type="entry name" value="SWEET"/>
</dbReference>
<evidence type="ECO:0000256" key="1">
    <source>
        <dbReference type="SAM" id="Phobius"/>
    </source>
</evidence>
<keyword evidence="1" id="KW-1133">Transmembrane helix</keyword>
<sequence>MIFLIFASKKEKVRVMGLLFLVLTIFSVVVLVSLFALHGNARKLFSGFAASIFSIIMYASPLSVMVSPRFHFVIPVLPLICIIYLQSWELCCTPYRDWSSRQRALSSCRSSCRCSCSCAGRPGSSTVFSAETRSSLFRMRLDAYWGQCS</sequence>
<name>A0A822Z5R3_NELNU</name>
<accession>A0A822Z5R3</accession>
<keyword evidence="1" id="KW-0472">Membrane</keyword>
<dbReference type="EMBL" id="DUZY01000005">
    <property type="protein sequence ID" value="DAD39913.1"/>
    <property type="molecule type" value="Genomic_DNA"/>
</dbReference>
<dbReference type="PANTHER" id="PTHR10791:SF44">
    <property type="entry name" value="BIDIRECTIONAL SUGAR TRANSPORTER SWEET1"/>
    <property type="match status" value="1"/>
</dbReference>
<evidence type="ECO:0000313" key="3">
    <source>
        <dbReference type="Proteomes" id="UP000607653"/>
    </source>
</evidence>
<dbReference type="Proteomes" id="UP000607653">
    <property type="component" value="Unassembled WGS sequence"/>
</dbReference>
<protein>
    <submittedName>
        <fullName evidence="2">Uncharacterized protein</fullName>
    </submittedName>
</protein>
<feature type="transmembrane region" description="Helical" evidence="1">
    <location>
        <begin position="15"/>
        <end position="37"/>
    </location>
</feature>
<gene>
    <name evidence="2" type="ORF">HUJ06_014236</name>
</gene>
<feature type="transmembrane region" description="Helical" evidence="1">
    <location>
        <begin position="44"/>
        <end position="66"/>
    </location>
</feature>
<keyword evidence="1" id="KW-0812">Transmembrane</keyword>